<feature type="region of interest" description="Disordered" evidence="1">
    <location>
        <begin position="261"/>
        <end position="298"/>
    </location>
</feature>
<feature type="compositionally biased region" description="Basic and acidic residues" evidence="1">
    <location>
        <begin position="160"/>
        <end position="171"/>
    </location>
</feature>
<dbReference type="PROSITE" id="PS00383">
    <property type="entry name" value="TYR_PHOSPHATASE_1"/>
    <property type="match status" value="1"/>
</dbReference>
<feature type="region of interest" description="Disordered" evidence="1">
    <location>
        <begin position="1058"/>
        <end position="1154"/>
    </location>
</feature>
<feature type="compositionally biased region" description="Polar residues" evidence="1">
    <location>
        <begin position="172"/>
        <end position="192"/>
    </location>
</feature>
<feature type="compositionally biased region" description="Polar residues" evidence="1">
    <location>
        <begin position="63"/>
        <end position="73"/>
    </location>
</feature>
<feature type="region of interest" description="Disordered" evidence="1">
    <location>
        <begin position="55"/>
        <end position="129"/>
    </location>
</feature>
<dbReference type="Gene3D" id="3.40.50.970">
    <property type="match status" value="1"/>
</dbReference>
<feature type="compositionally biased region" description="Low complexity" evidence="1">
    <location>
        <begin position="1099"/>
        <end position="1108"/>
    </location>
</feature>
<dbReference type="GO" id="GO:0003700">
    <property type="term" value="F:DNA-binding transcription factor activity"/>
    <property type="evidence" value="ECO:0007669"/>
    <property type="project" value="InterPro"/>
</dbReference>
<evidence type="ECO:0000313" key="6">
    <source>
        <dbReference type="WBParaSite" id="scaffold889_cov229.g2012"/>
    </source>
</evidence>
<feature type="region of interest" description="Disordered" evidence="1">
    <location>
        <begin position="1324"/>
        <end position="1351"/>
    </location>
</feature>
<dbReference type="CDD" id="cd00047">
    <property type="entry name" value="PTPc"/>
    <property type="match status" value="1"/>
</dbReference>
<dbReference type="SMART" id="SM00404">
    <property type="entry name" value="PTPc_motif"/>
    <property type="match status" value="2"/>
</dbReference>
<evidence type="ECO:0000256" key="1">
    <source>
        <dbReference type="SAM" id="MobiDB-lite"/>
    </source>
</evidence>
<dbReference type="SUPFAM" id="SSF52799">
    <property type="entry name" value="(Phosphotyrosine protein) phosphatases II"/>
    <property type="match status" value="3"/>
</dbReference>
<dbReference type="WBParaSite" id="scaffold889_cov229.g2012">
    <property type="protein sequence ID" value="scaffold889_cov229.g2012"/>
    <property type="gene ID" value="scaffold889_cov229.g2012"/>
</dbReference>
<feature type="domain" description="Tyrosine specific protein phosphatases" evidence="4">
    <location>
        <begin position="1218"/>
        <end position="1294"/>
    </location>
</feature>
<feature type="compositionally biased region" description="Pro residues" evidence="1">
    <location>
        <begin position="200"/>
        <end position="215"/>
    </location>
</feature>
<feature type="compositionally biased region" description="Basic and acidic residues" evidence="1">
    <location>
        <begin position="1025"/>
        <end position="1040"/>
    </location>
</feature>
<dbReference type="PANTHER" id="PTHR19134:SF561">
    <property type="entry name" value="PROTEIN TYROSINE PHOSPHATASE 36E, ISOFORM A"/>
    <property type="match status" value="1"/>
</dbReference>
<dbReference type="Proteomes" id="UP000887561">
    <property type="component" value="Unplaced"/>
</dbReference>
<dbReference type="SMART" id="SM00194">
    <property type="entry name" value="PTPc"/>
    <property type="match status" value="2"/>
</dbReference>
<keyword evidence="2" id="KW-0812">Transmembrane</keyword>
<dbReference type="PANTHER" id="PTHR19134">
    <property type="entry name" value="RECEPTOR-TYPE TYROSINE-PROTEIN PHOSPHATASE"/>
    <property type="match status" value="1"/>
</dbReference>
<dbReference type="InterPro" id="IPR029061">
    <property type="entry name" value="THDP-binding"/>
</dbReference>
<keyword evidence="2" id="KW-1133">Transmembrane helix</keyword>
<feature type="domain" description="Tyrosine-protein phosphatase" evidence="3">
    <location>
        <begin position="824"/>
        <end position="1312"/>
    </location>
</feature>
<dbReference type="PROSITE" id="PS00036">
    <property type="entry name" value="BZIP_BASIC"/>
    <property type="match status" value="1"/>
</dbReference>
<sequence>MVSAAVIARAFVANQQEASRRAALAVEAEENKISNGGITLIDHLRVAARASVAGSTRRETIRRTQSMKSTPKSPTEMDVGTTRTASSSTERNPKKKKKKGFLEFGPLRFISSPKDEGKRLRPTTTSLQRQDTIGIQKPGLRAMLYGLTLKMEREEKLQKKLTRKREEEFISSKEQTPTKTSNQQKYKNVSRNTLRKVPDRPSPPPPPNNNSPIIPPLYVGHSRPSPPLEATTSNNKTSQTRTTSNVGATVAALAAVLATAPTAAARPNSSKKEGGGLLSVPNHRQNSRNNSSDGNNLLLSRSAPMLAAQNPTASTSYLRPFGGQSSAVSFHSSPISPSSSTNVVGNDFSSYSKTPLSSQPQGTNVVPFSSSSTSLRRSIRNEFDAFKRRSISELSLVLEVLKTATNRTKYGGMPDDDIKRDCWGRGTTTDDEYYQINHGGGNRHFIHTVGPVESSSGSISAVNSLRRTGFVPPHHHSTGNLATPFSRKSQRRMALRRKIQWERLSPAAIQRQIVQVQEEKAMLQAPTAPISAAKFVAYNQYPDTLPYDQNRVILEHRPGVEDSHYINASYVNSWLRERAYVVTQSVRNKQASNEFWRCVWEIGANTIVMLTKIFDFMRVVCLQYWPQTQFQFGEIHVETLDTRTYAHFVIRTFRLRKTGGVGDLTTTTSTDVKGEAQRNINDNSEERIVKHFHFTEWELNSFPYISAFVEVRRRVRQWMERSPVDSPIVVHCSNGGGRSGAFLAVDANLELLQRTGQLDVFEYARTLINSRQNLISSVEQYTFIYDVLCEAVLCNVQPMAMHQLKDRSTMYKARKNRELMELQDSHENKLLTMLTAPLRIGDCAGGHRLENRGKNRDVMVVPPDHARPYLQTLHGESKDYTYINAVEVDGFTRKAEFIVTEWPKQQTLDSFWTLVFDHNVHTPMEEVVERRKWLFTRRKSSKGGSAGVRLRRRPTLSHFLAECEKQRRRDSGPPISGFSSHFTQNVPDKEDLMSTSLNDPNFRLQQKYWGKIHRKTPTPTPSPDFDAHRPKRDERGRRLGGEWDKRFERLGKQLVAKLNERGENINNKNEEKEEGKGGGGNERYPSLPSCSSNTPTTKKTFSQSTRSRQSSKSRKSHKYRGSNRGSSKRRRKRRERRFSEPNLGTLERFEKPTNAPMPLLMPVEKPVGNKKLTFMISEIMATGASQQQLEAEVRLCCIIQVKMWPIENKVPLSTTALIEVLKMTRSWRKRAPDRPESRPTIVMSHNGVSRCGIFIAANVLIDQMEMDHEVDVFHAVKLIRLNRPQLIDGPRTRFTGDAKDEYKYLYDLMLHWYMTNPELRSFEPPEADSLGSDDGSSDESIGESQSLGTNRRSIRSGNTRINYTLKMYLIFAIVFYIILFLLTVKFLRLNKFNELTEIFWDIRNGKSLLSALFRVNTTSPRHGGELVADVLKAHDIKEIFTLCGGHISPILVACENLGIKVYDTRHEVNAVFAADCVARLRQNIGVAVVTAGPGVTNSITGLKNAQMAESPLLLIGGAAPTLLRGRGALQ</sequence>
<dbReference type="InterPro" id="IPR000242">
    <property type="entry name" value="PTP_cat"/>
</dbReference>
<reference evidence="6" key="1">
    <citation type="submission" date="2022-11" db="UniProtKB">
        <authorList>
            <consortium name="WormBaseParasite"/>
        </authorList>
    </citation>
    <scope>IDENTIFICATION</scope>
</reference>
<accession>A0A915NAX9</accession>
<evidence type="ECO:0000313" key="5">
    <source>
        <dbReference type="Proteomes" id="UP000887561"/>
    </source>
</evidence>
<dbReference type="CDD" id="cd07035">
    <property type="entry name" value="TPP_PYR_POX_like"/>
    <property type="match status" value="1"/>
</dbReference>
<dbReference type="InterPro" id="IPR029021">
    <property type="entry name" value="Prot-tyrosine_phosphatase-like"/>
</dbReference>
<feature type="compositionally biased region" description="Basic and acidic residues" evidence="1">
    <location>
        <begin position="1058"/>
        <end position="1076"/>
    </location>
</feature>
<feature type="compositionally biased region" description="Basic residues" evidence="1">
    <location>
        <begin position="1109"/>
        <end position="1136"/>
    </location>
</feature>
<feature type="domain" description="Tyrosine specific protein phosphatases" evidence="4">
    <location>
        <begin position="706"/>
        <end position="782"/>
    </location>
</feature>
<dbReference type="InterPro" id="IPR003595">
    <property type="entry name" value="Tyr_Pase_cat"/>
</dbReference>
<dbReference type="GO" id="GO:0030976">
    <property type="term" value="F:thiamine pyrophosphate binding"/>
    <property type="evidence" value="ECO:0007669"/>
    <property type="project" value="InterPro"/>
</dbReference>
<feature type="region of interest" description="Disordered" evidence="1">
    <location>
        <begin position="964"/>
        <end position="1040"/>
    </location>
</feature>
<feature type="region of interest" description="Disordered" evidence="1">
    <location>
        <begin position="160"/>
        <end position="244"/>
    </location>
</feature>
<feature type="compositionally biased region" description="Polar residues" evidence="1">
    <location>
        <begin position="1088"/>
        <end position="1098"/>
    </location>
</feature>
<organism evidence="5 6">
    <name type="scientific">Meloidogyne javanica</name>
    <name type="common">Root-knot nematode worm</name>
    <dbReference type="NCBI Taxonomy" id="6303"/>
    <lineage>
        <taxon>Eukaryota</taxon>
        <taxon>Metazoa</taxon>
        <taxon>Ecdysozoa</taxon>
        <taxon>Nematoda</taxon>
        <taxon>Chromadorea</taxon>
        <taxon>Rhabditida</taxon>
        <taxon>Tylenchina</taxon>
        <taxon>Tylenchomorpha</taxon>
        <taxon>Tylenchoidea</taxon>
        <taxon>Meloidogynidae</taxon>
        <taxon>Meloidogyninae</taxon>
        <taxon>Meloidogyne</taxon>
        <taxon>Meloidogyne incognita group</taxon>
    </lineage>
</organism>
<dbReference type="GO" id="GO:0004725">
    <property type="term" value="F:protein tyrosine phosphatase activity"/>
    <property type="evidence" value="ECO:0007669"/>
    <property type="project" value="InterPro"/>
</dbReference>
<dbReference type="PRINTS" id="PR00700">
    <property type="entry name" value="PRTYPHPHTASE"/>
</dbReference>
<feature type="domain" description="Tyrosine-protein phosphatase" evidence="3">
    <location>
        <begin position="539"/>
        <end position="791"/>
    </location>
</feature>
<evidence type="ECO:0000256" key="2">
    <source>
        <dbReference type="SAM" id="Phobius"/>
    </source>
</evidence>
<feature type="region of interest" description="Disordered" evidence="1">
    <location>
        <begin position="351"/>
        <end position="370"/>
    </location>
</feature>
<dbReference type="Pfam" id="PF02776">
    <property type="entry name" value="TPP_enzyme_N"/>
    <property type="match status" value="1"/>
</dbReference>
<dbReference type="SUPFAM" id="SSF52518">
    <property type="entry name" value="Thiamin diphosphate-binding fold (THDP-binding)"/>
    <property type="match status" value="1"/>
</dbReference>
<evidence type="ECO:0000259" key="4">
    <source>
        <dbReference type="PROSITE" id="PS50056"/>
    </source>
</evidence>
<dbReference type="PROSITE" id="PS50055">
    <property type="entry name" value="TYR_PHOSPHATASE_PTP"/>
    <property type="match status" value="2"/>
</dbReference>
<keyword evidence="5" id="KW-1185">Reference proteome</keyword>
<dbReference type="InterPro" id="IPR000387">
    <property type="entry name" value="Tyr_Pase_dom"/>
</dbReference>
<feature type="compositionally biased region" description="Polar residues" evidence="1">
    <location>
        <begin position="351"/>
        <end position="368"/>
    </location>
</feature>
<dbReference type="InterPro" id="IPR004827">
    <property type="entry name" value="bZIP"/>
</dbReference>
<dbReference type="InterPro" id="IPR012001">
    <property type="entry name" value="Thiamin_PyroP_enz_TPP-bd_dom"/>
</dbReference>
<feature type="compositionally biased region" description="Polar residues" evidence="1">
    <location>
        <begin position="230"/>
        <end position="244"/>
    </location>
</feature>
<keyword evidence="2" id="KW-0472">Membrane</keyword>
<dbReference type="Pfam" id="PF00102">
    <property type="entry name" value="Y_phosphatase"/>
    <property type="match status" value="3"/>
</dbReference>
<feature type="transmembrane region" description="Helical" evidence="2">
    <location>
        <begin position="1367"/>
        <end position="1387"/>
    </location>
</feature>
<dbReference type="InterPro" id="IPR016130">
    <property type="entry name" value="Tyr_Pase_AS"/>
</dbReference>
<dbReference type="Gene3D" id="3.90.190.10">
    <property type="entry name" value="Protein tyrosine phosphatase superfamily"/>
    <property type="match status" value="3"/>
</dbReference>
<feature type="compositionally biased region" description="Polar residues" evidence="1">
    <location>
        <begin position="81"/>
        <end position="90"/>
    </location>
</feature>
<dbReference type="PROSITE" id="PS50056">
    <property type="entry name" value="TYR_PHOSPHATASE_2"/>
    <property type="match status" value="2"/>
</dbReference>
<name>A0A915NAX9_MELJA</name>
<feature type="compositionally biased region" description="Low complexity" evidence="1">
    <location>
        <begin position="287"/>
        <end position="298"/>
    </location>
</feature>
<protein>
    <submittedName>
        <fullName evidence="6">Uncharacterized protein</fullName>
    </submittedName>
</protein>
<evidence type="ECO:0000259" key="3">
    <source>
        <dbReference type="PROSITE" id="PS50055"/>
    </source>
</evidence>
<feature type="compositionally biased region" description="Polar residues" evidence="1">
    <location>
        <begin position="977"/>
        <end position="986"/>
    </location>
</feature>
<proteinExistence type="predicted"/>
<dbReference type="InterPro" id="IPR050348">
    <property type="entry name" value="Protein-Tyr_Phosphatase"/>
</dbReference>